<comment type="subunit">
    <text evidence="3">Part of the 50S ribosomal subunit.</text>
</comment>
<name>A0A163R3J8_9CELL</name>
<proteinExistence type="inferred from homology"/>
<dbReference type="PANTHER" id="PTHR33280">
    <property type="entry name" value="50S RIBOSOMAL PROTEIN L31, CHLOROPLASTIC"/>
    <property type="match status" value="1"/>
</dbReference>
<dbReference type="Proteomes" id="UP000076447">
    <property type="component" value="Unassembled WGS sequence"/>
</dbReference>
<sequence length="101" mass="10824">MKKDIHPEYGPVVFRDISADFAFLTRSTLAGTSASGPGRPDKTIVWTDGNTYPVVDVDISSASHPFYTGTARVVDTAGRVEKFRQRYGKGATGGAAKSEGR</sequence>
<evidence type="ECO:0000256" key="2">
    <source>
        <dbReference type="ARBA" id="ARBA00023274"/>
    </source>
</evidence>
<dbReference type="InterPro" id="IPR027493">
    <property type="entry name" value="Ribosomal_bL31_B"/>
</dbReference>
<reference evidence="4 6" key="1">
    <citation type="submission" date="2016-01" db="EMBL/GenBank/DDBJ databases">
        <title>Genome sequence of Oerskovia enterophila VJag, an agar and cellulose degrading bacterium.</title>
        <authorList>
            <person name="Poehlein A."/>
            <person name="Jag V."/>
            <person name="Bengelsdorf F."/>
            <person name="Duerre P."/>
            <person name="Daniel R."/>
        </authorList>
    </citation>
    <scope>NUCLEOTIDE SEQUENCE [LARGE SCALE GENOMIC DNA]</scope>
    <source>
        <strain evidence="4 6">VJag</strain>
    </source>
</reference>
<keyword evidence="7" id="KW-1185">Reference proteome</keyword>
<dbReference type="STRING" id="43678.OJAG_26260"/>
<dbReference type="NCBIfam" id="TIGR00105">
    <property type="entry name" value="L31"/>
    <property type="match status" value="1"/>
</dbReference>
<dbReference type="RefSeq" id="WP_056644431.1">
    <property type="nucleotide sequence ID" value="NZ_JBEPRG010000008.1"/>
</dbReference>
<dbReference type="InterPro" id="IPR002150">
    <property type="entry name" value="Ribosomal_bL31"/>
</dbReference>
<dbReference type="GO" id="GO:0005840">
    <property type="term" value="C:ribosome"/>
    <property type="evidence" value="ECO:0007669"/>
    <property type="project" value="UniProtKB-KW"/>
</dbReference>
<dbReference type="PANTHER" id="PTHR33280:SF1">
    <property type="entry name" value="LARGE RIBOSOMAL SUBUNIT PROTEIN BL31C"/>
    <property type="match status" value="1"/>
</dbReference>
<keyword evidence="1 3" id="KW-0689">Ribosomal protein</keyword>
<dbReference type="GO" id="GO:0003735">
    <property type="term" value="F:structural constituent of ribosome"/>
    <property type="evidence" value="ECO:0007669"/>
    <property type="project" value="InterPro"/>
</dbReference>
<dbReference type="Proteomes" id="UP000093412">
    <property type="component" value="Unassembled WGS sequence"/>
</dbReference>
<evidence type="ECO:0000313" key="6">
    <source>
        <dbReference type="Proteomes" id="UP000076447"/>
    </source>
</evidence>
<dbReference type="Pfam" id="PF01197">
    <property type="entry name" value="Ribosomal_L31"/>
    <property type="match status" value="1"/>
</dbReference>
<comment type="similarity">
    <text evidence="3">Belongs to the bacterial ribosomal protein bL31 family. Type B subfamily.</text>
</comment>
<dbReference type="PATRIC" id="fig|43678.3.peg.2747"/>
<gene>
    <name evidence="3 4" type="primary">rpmE2</name>
    <name evidence="5" type="ORF">OERS_11140</name>
    <name evidence="4" type="ORF">OJAG_26260</name>
</gene>
<accession>A0A163R3J8</accession>
<organism evidence="4 6">
    <name type="scientific">Oerskovia enterophila</name>
    <dbReference type="NCBI Taxonomy" id="43678"/>
    <lineage>
        <taxon>Bacteria</taxon>
        <taxon>Bacillati</taxon>
        <taxon>Actinomycetota</taxon>
        <taxon>Actinomycetes</taxon>
        <taxon>Micrococcales</taxon>
        <taxon>Cellulomonadaceae</taxon>
        <taxon>Oerskovia</taxon>
    </lineage>
</organism>
<dbReference type="EMBL" id="MAQA01000009">
    <property type="protein sequence ID" value="OCI32142.1"/>
    <property type="molecule type" value="Genomic_DNA"/>
</dbReference>
<reference evidence="5 7" key="2">
    <citation type="submission" date="2016-06" db="EMBL/GenBank/DDBJ databases">
        <title>Genome sequence of Oerskovia enterophila DSM 43852.</title>
        <authorList>
            <person name="Poehlein A."/>
            <person name="Jag V."/>
            <person name="Bengelsdorf F.R."/>
            <person name="Daniel R."/>
            <person name="Duerre P."/>
        </authorList>
    </citation>
    <scope>NUCLEOTIDE SEQUENCE [LARGE SCALE GENOMIC DNA]</scope>
    <source>
        <strain evidence="5 7">DSM 43852</strain>
    </source>
</reference>
<dbReference type="HAMAP" id="MF_00502">
    <property type="entry name" value="Ribosomal_bL31_2"/>
    <property type="match status" value="1"/>
</dbReference>
<dbReference type="SUPFAM" id="SSF143800">
    <property type="entry name" value="L28p-like"/>
    <property type="match status" value="1"/>
</dbReference>
<evidence type="ECO:0000313" key="7">
    <source>
        <dbReference type="Proteomes" id="UP000093412"/>
    </source>
</evidence>
<dbReference type="AlphaFoldDB" id="A0A163R3J8"/>
<dbReference type="GO" id="GO:1990904">
    <property type="term" value="C:ribonucleoprotein complex"/>
    <property type="evidence" value="ECO:0007669"/>
    <property type="project" value="UniProtKB-KW"/>
</dbReference>
<dbReference type="EMBL" id="LRIE01000077">
    <property type="protein sequence ID" value="KZM34820.1"/>
    <property type="molecule type" value="Genomic_DNA"/>
</dbReference>
<dbReference type="OrthoDB" id="9803251at2"/>
<dbReference type="InterPro" id="IPR034704">
    <property type="entry name" value="Ribosomal_bL28/bL31-like_sf"/>
</dbReference>
<evidence type="ECO:0000256" key="3">
    <source>
        <dbReference type="HAMAP-Rule" id="MF_00502"/>
    </source>
</evidence>
<protein>
    <recommendedName>
        <fullName evidence="3">Large ribosomal subunit protein bL31B</fullName>
    </recommendedName>
</protein>
<dbReference type="PROSITE" id="PS01143">
    <property type="entry name" value="RIBOSOMAL_L31"/>
    <property type="match status" value="1"/>
</dbReference>
<evidence type="ECO:0000313" key="5">
    <source>
        <dbReference type="EMBL" id="OCI32142.1"/>
    </source>
</evidence>
<dbReference type="InterPro" id="IPR042105">
    <property type="entry name" value="Ribosomal_bL31_sf"/>
</dbReference>
<comment type="caution">
    <text evidence="4">The sequence shown here is derived from an EMBL/GenBank/DDBJ whole genome shotgun (WGS) entry which is preliminary data.</text>
</comment>
<evidence type="ECO:0000313" key="4">
    <source>
        <dbReference type="EMBL" id="KZM34820.1"/>
    </source>
</evidence>
<dbReference type="GO" id="GO:0006412">
    <property type="term" value="P:translation"/>
    <property type="evidence" value="ECO:0007669"/>
    <property type="project" value="UniProtKB-UniRule"/>
</dbReference>
<evidence type="ECO:0000256" key="1">
    <source>
        <dbReference type="ARBA" id="ARBA00022980"/>
    </source>
</evidence>
<dbReference type="NCBIfam" id="NF002462">
    <property type="entry name" value="PRK01678.1"/>
    <property type="match status" value="1"/>
</dbReference>
<dbReference type="Gene3D" id="4.10.830.30">
    <property type="entry name" value="Ribosomal protein L31"/>
    <property type="match status" value="1"/>
</dbReference>
<keyword evidence="2 3" id="KW-0687">Ribonucleoprotein</keyword>